<keyword evidence="1" id="KW-0732">Signal</keyword>
<evidence type="ECO:0000256" key="1">
    <source>
        <dbReference type="SAM" id="SignalP"/>
    </source>
</evidence>
<dbReference type="InParanoid" id="A0A2T3AAN5"/>
<dbReference type="OrthoDB" id="5076485at2759"/>
<dbReference type="AlphaFoldDB" id="A0A2T3AAN5"/>
<dbReference type="EMBL" id="KZ678424">
    <property type="protein sequence ID" value="PSR88780.1"/>
    <property type="molecule type" value="Genomic_DNA"/>
</dbReference>
<reference evidence="2 3" key="1">
    <citation type="journal article" date="2018" name="Mycol. Prog.">
        <title>Coniella lustricola, a new species from submerged detritus.</title>
        <authorList>
            <person name="Raudabaugh D.B."/>
            <person name="Iturriaga T."/>
            <person name="Carver A."/>
            <person name="Mondo S."/>
            <person name="Pangilinan J."/>
            <person name="Lipzen A."/>
            <person name="He G."/>
            <person name="Amirebrahimi M."/>
            <person name="Grigoriev I.V."/>
            <person name="Miller A.N."/>
        </authorList>
    </citation>
    <scope>NUCLEOTIDE SEQUENCE [LARGE SCALE GENOMIC DNA]</scope>
    <source>
        <strain evidence="2 3">B22-T-1</strain>
    </source>
</reference>
<protein>
    <submittedName>
        <fullName evidence="2">Uncharacterized protein</fullName>
    </submittedName>
</protein>
<accession>A0A2T3AAN5</accession>
<gene>
    <name evidence="2" type="ORF">BD289DRAFT_227058</name>
</gene>
<evidence type="ECO:0000313" key="3">
    <source>
        <dbReference type="Proteomes" id="UP000241462"/>
    </source>
</evidence>
<keyword evidence="3" id="KW-1185">Reference proteome</keyword>
<proteinExistence type="predicted"/>
<name>A0A2T3AAN5_9PEZI</name>
<feature type="signal peptide" evidence="1">
    <location>
        <begin position="1"/>
        <end position="22"/>
    </location>
</feature>
<feature type="chain" id="PRO_5015486888" evidence="1">
    <location>
        <begin position="23"/>
        <end position="299"/>
    </location>
</feature>
<evidence type="ECO:0000313" key="2">
    <source>
        <dbReference type="EMBL" id="PSR88780.1"/>
    </source>
</evidence>
<dbReference type="Proteomes" id="UP000241462">
    <property type="component" value="Unassembled WGS sequence"/>
</dbReference>
<sequence>MARLNNLSLLLATTAFSAAVRAYTDIETSDSIQADTPTDVELSVDQNDVDMYGTGIRVYLATTPPGWGTGPACWLINDTSLDTTLTTITVPAAVAPDQTVLALSLSIVNLEEGYTYTDGYSYSNDFTFHGGSGAWSALELNGISIFDPDSTPCTAMQCSRDCAAEYYPDGGDIEDNQTFEDFYKCIYACPGTTYPPWDDISGGSDGGSSATATGVWSTSSTSAAQATKTKSSSVSGTSTTTIAATASSTSSPSTSASSTSSAAAASTSAVTTSAANRTPVLLIPLATTALLAGLAGFFL</sequence>
<organism evidence="2 3">
    <name type="scientific">Coniella lustricola</name>
    <dbReference type="NCBI Taxonomy" id="2025994"/>
    <lineage>
        <taxon>Eukaryota</taxon>
        <taxon>Fungi</taxon>
        <taxon>Dikarya</taxon>
        <taxon>Ascomycota</taxon>
        <taxon>Pezizomycotina</taxon>
        <taxon>Sordariomycetes</taxon>
        <taxon>Sordariomycetidae</taxon>
        <taxon>Diaporthales</taxon>
        <taxon>Schizoparmaceae</taxon>
        <taxon>Coniella</taxon>
    </lineage>
</organism>